<comment type="caution">
    <text evidence="1">The sequence shown here is derived from an EMBL/GenBank/DDBJ whole genome shotgun (WGS) entry which is preliminary data.</text>
</comment>
<protein>
    <submittedName>
        <fullName evidence="1">Uncharacterized protein</fullName>
    </submittedName>
</protein>
<accession>A0A8S8XFA4</accession>
<evidence type="ECO:0000313" key="1">
    <source>
        <dbReference type="EMBL" id="GIL40692.1"/>
    </source>
</evidence>
<sequence length="86" mass="9496">MLREANLSRHADVFVGRTDAPARLHGLIDEFLVRAKQIANGRPFAIDAISLREEGVRVDGHGPGWTTEVEKLALQLEDATNPHRDG</sequence>
<keyword evidence="2" id="KW-1185">Reference proteome</keyword>
<gene>
    <name evidence="1" type="ORF">TMPK1_29290</name>
</gene>
<evidence type="ECO:0000313" key="2">
    <source>
        <dbReference type="Proteomes" id="UP000681075"/>
    </source>
</evidence>
<name>A0A8S8XFA4_9PROT</name>
<dbReference type="Proteomes" id="UP000681075">
    <property type="component" value="Unassembled WGS sequence"/>
</dbReference>
<dbReference type="EMBL" id="BOPV01000001">
    <property type="protein sequence ID" value="GIL40692.1"/>
    <property type="molecule type" value="Genomic_DNA"/>
</dbReference>
<dbReference type="RefSeq" id="WP_420243864.1">
    <property type="nucleotide sequence ID" value="NZ_BOPV01000001.1"/>
</dbReference>
<proteinExistence type="predicted"/>
<reference evidence="1" key="1">
    <citation type="submission" date="2021-02" db="EMBL/GenBank/DDBJ databases">
        <title>Genome sequence of Rhodospirillales sp. strain TMPK1 isolated from soil.</title>
        <authorList>
            <person name="Nakai R."/>
            <person name="Kusada H."/>
            <person name="Tamaki H."/>
        </authorList>
    </citation>
    <scope>NUCLEOTIDE SEQUENCE</scope>
    <source>
        <strain evidence="1">TMPK1</strain>
    </source>
</reference>
<organism evidence="1 2">
    <name type="scientific">Roseiterribacter gracilis</name>
    <dbReference type="NCBI Taxonomy" id="2812848"/>
    <lineage>
        <taxon>Bacteria</taxon>
        <taxon>Pseudomonadati</taxon>
        <taxon>Pseudomonadota</taxon>
        <taxon>Alphaproteobacteria</taxon>
        <taxon>Rhodospirillales</taxon>
        <taxon>Roseiterribacteraceae</taxon>
        <taxon>Roseiterribacter</taxon>
    </lineage>
</organism>
<dbReference type="AlphaFoldDB" id="A0A8S8XFA4"/>